<dbReference type="InterPro" id="IPR050563">
    <property type="entry name" value="4-hydroxybenzoyl-CoA_TE"/>
</dbReference>
<accession>A0A4V2SBU5</accession>
<dbReference type="PANTHER" id="PTHR31793">
    <property type="entry name" value="4-HYDROXYBENZOYL-COA THIOESTERASE FAMILY MEMBER"/>
    <property type="match status" value="1"/>
</dbReference>
<proteinExistence type="predicted"/>
<comment type="caution">
    <text evidence="2">The sequence shown here is derived from an EMBL/GenBank/DDBJ whole genome shotgun (WGS) entry which is preliminary data.</text>
</comment>
<evidence type="ECO:0000313" key="3">
    <source>
        <dbReference type="Proteomes" id="UP000294980"/>
    </source>
</evidence>
<keyword evidence="1 2" id="KW-0378">Hydrolase</keyword>
<dbReference type="RefSeq" id="WP_117315150.1">
    <property type="nucleotide sequence ID" value="NZ_QQSW01000002.1"/>
</dbReference>
<dbReference type="OrthoDB" id="9801517at2"/>
<dbReference type="GO" id="GO:0047617">
    <property type="term" value="F:fatty acyl-CoA hydrolase activity"/>
    <property type="evidence" value="ECO:0007669"/>
    <property type="project" value="TreeGrafter"/>
</dbReference>
<dbReference type="CDD" id="cd00586">
    <property type="entry name" value="4HBT"/>
    <property type="match status" value="1"/>
</dbReference>
<keyword evidence="3" id="KW-1185">Reference proteome</keyword>
<dbReference type="InterPro" id="IPR029069">
    <property type="entry name" value="HotDog_dom_sf"/>
</dbReference>
<sequence>MPLSPHWDFPSPFILQRRVAAADIDELEHTNNTVYVKWCEAAAWAHSSSMGLDMSAYRRLDRAMAITRSEFDYLQASRLGDDLSIATWITGWDGRLTMHRRFQVIRRADKATLLRARMTFVCIEISSGRPRRMPAAFVDGYAPAVLDLVGD</sequence>
<gene>
    <name evidence="2" type="ORF">EV688_104245</name>
</gene>
<evidence type="ECO:0000256" key="1">
    <source>
        <dbReference type="ARBA" id="ARBA00022801"/>
    </source>
</evidence>
<protein>
    <submittedName>
        <fullName evidence="2">Acyl-CoA thioester hydrolase</fullName>
    </submittedName>
</protein>
<dbReference type="AlphaFoldDB" id="A0A4V2SBU5"/>
<reference evidence="2 3" key="1">
    <citation type="submission" date="2019-03" db="EMBL/GenBank/DDBJ databases">
        <title>Genomic Encyclopedia of Type Strains, Phase IV (KMG-IV): sequencing the most valuable type-strain genomes for metagenomic binning, comparative biology and taxonomic classification.</title>
        <authorList>
            <person name="Goeker M."/>
        </authorList>
    </citation>
    <scope>NUCLEOTIDE SEQUENCE [LARGE SCALE GENOMIC DNA]</scope>
    <source>
        <strain evidence="2 3">DSM 23344</strain>
    </source>
</reference>
<dbReference type="SUPFAM" id="SSF54637">
    <property type="entry name" value="Thioesterase/thiol ester dehydrase-isomerase"/>
    <property type="match status" value="1"/>
</dbReference>
<name>A0A4V2SBU5_9GAMM</name>
<evidence type="ECO:0000313" key="2">
    <source>
        <dbReference type="EMBL" id="TCO76790.1"/>
    </source>
</evidence>
<dbReference type="Gene3D" id="3.10.129.10">
    <property type="entry name" value="Hotdog Thioesterase"/>
    <property type="match status" value="1"/>
</dbReference>
<dbReference type="EMBL" id="SLWX01000004">
    <property type="protein sequence ID" value="TCO76790.1"/>
    <property type="molecule type" value="Genomic_DNA"/>
</dbReference>
<dbReference type="Proteomes" id="UP000294980">
    <property type="component" value="Unassembled WGS sequence"/>
</dbReference>
<organism evidence="2 3">
    <name type="scientific">Chromatocurvus halotolerans</name>
    <dbReference type="NCBI Taxonomy" id="1132028"/>
    <lineage>
        <taxon>Bacteria</taxon>
        <taxon>Pseudomonadati</taxon>
        <taxon>Pseudomonadota</taxon>
        <taxon>Gammaproteobacteria</taxon>
        <taxon>Cellvibrionales</taxon>
        <taxon>Halieaceae</taxon>
        <taxon>Chromatocurvus</taxon>
    </lineage>
</organism>
<dbReference type="Pfam" id="PF13279">
    <property type="entry name" value="4HBT_2"/>
    <property type="match status" value="1"/>
</dbReference>
<dbReference type="PANTHER" id="PTHR31793:SF37">
    <property type="entry name" value="ACYL-COA THIOESTER HYDROLASE YBGC"/>
    <property type="match status" value="1"/>
</dbReference>